<dbReference type="SUPFAM" id="SSF48464">
    <property type="entry name" value="ENTH/VHS domain"/>
    <property type="match status" value="1"/>
</dbReference>
<evidence type="ECO:0000313" key="6">
    <source>
        <dbReference type="EMBL" id="CAL4776862.1"/>
    </source>
</evidence>
<dbReference type="AlphaFoldDB" id="A0A9P1CDF6"/>
<proteinExistence type="predicted"/>
<dbReference type="SMART" id="SM00582">
    <property type="entry name" value="RPR"/>
    <property type="match status" value="1"/>
</dbReference>
<evidence type="ECO:0000313" key="7">
    <source>
        <dbReference type="Proteomes" id="UP001152797"/>
    </source>
</evidence>
<feature type="domain" description="CID" evidence="4">
    <location>
        <begin position="235"/>
        <end position="380"/>
    </location>
</feature>
<evidence type="ECO:0000313" key="5">
    <source>
        <dbReference type="EMBL" id="CAI3989550.1"/>
    </source>
</evidence>
<organism evidence="5">
    <name type="scientific">Cladocopium goreaui</name>
    <dbReference type="NCBI Taxonomy" id="2562237"/>
    <lineage>
        <taxon>Eukaryota</taxon>
        <taxon>Sar</taxon>
        <taxon>Alveolata</taxon>
        <taxon>Dinophyceae</taxon>
        <taxon>Suessiales</taxon>
        <taxon>Symbiodiniaceae</taxon>
        <taxon>Cladocopium</taxon>
    </lineage>
</organism>
<feature type="region of interest" description="Disordered" evidence="2">
    <location>
        <begin position="199"/>
        <end position="230"/>
    </location>
</feature>
<dbReference type="PANTHER" id="PTHR23140:SF0">
    <property type="entry name" value="U2 SNRNP-ASSOCIATED SURP MOTIF-CONTAINING PROTEIN"/>
    <property type="match status" value="1"/>
</dbReference>
<dbReference type="InterPro" id="IPR008942">
    <property type="entry name" value="ENTH_VHS"/>
</dbReference>
<dbReference type="GO" id="GO:0005634">
    <property type="term" value="C:nucleus"/>
    <property type="evidence" value="ECO:0007669"/>
    <property type="project" value="TreeGrafter"/>
</dbReference>
<keyword evidence="1" id="KW-0694">RNA-binding</keyword>
<dbReference type="InterPro" id="IPR013170">
    <property type="entry name" value="mRNA_splic_Cwf21_dom"/>
</dbReference>
<dbReference type="InterPro" id="IPR051485">
    <property type="entry name" value="SR-CTD_assoc_factor"/>
</dbReference>
<dbReference type="InterPro" id="IPR006569">
    <property type="entry name" value="CID_dom"/>
</dbReference>
<protein>
    <submittedName>
        <fullName evidence="6">CID domain-containing protein</fullName>
    </submittedName>
</protein>
<evidence type="ECO:0000259" key="4">
    <source>
        <dbReference type="PROSITE" id="PS51391"/>
    </source>
</evidence>
<comment type="caution">
    <text evidence="5">The sequence shown here is derived from an EMBL/GenBank/DDBJ whole genome shotgun (WGS) entry which is preliminary data.</text>
</comment>
<feature type="compositionally biased region" description="Basic and acidic residues" evidence="2">
    <location>
        <begin position="206"/>
        <end position="222"/>
    </location>
</feature>
<gene>
    <name evidence="5" type="ORF">C1SCF055_LOCUS16618</name>
</gene>
<accession>A0A9P1CDF6</accession>
<dbReference type="Proteomes" id="UP001152797">
    <property type="component" value="Unassembled WGS sequence"/>
</dbReference>
<dbReference type="PROSITE" id="PS51391">
    <property type="entry name" value="CID"/>
    <property type="match status" value="1"/>
</dbReference>
<evidence type="ECO:0000256" key="1">
    <source>
        <dbReference type="ARBA" id="ARBA00022884"/>
    </source>
</evidence>
<dbReference type="Pfam" id="PF08312">
    <property type="entry name" value="cwf21"/>
    <property type="match status" value="1"/>
</dbReference>
<reference evidence="5" key="1">
    <citation type="submission" date="2022-10" db="EMBL/GenBank/DDBJ databases">
        <authorList>
            <person name="Chen Y."/>
            <person name="Dougan E. K."/>
            <person name="Chan C."/>
            <person name="Rhodes N."/>
            <person name="Thang M."/>
        </authorList>
    </citation>
    <scope>NUCLEOTIDE SEQUENCE</scope>
</reference>
<dbReference type="InterPro" id="IPR035967">
    <property type="entry name" value="SWAP/Surp_sf"/>
</dbReference>
<reference evidence="6 7" key="2">
    <citation type="submission" date="2024-05" db="EMBL/GenBank/DDBJ databases">
        <authorList>
            <person name="Chen Y."/>
            <person name="Shah S."/>
            <person name="Dougan E. K."/>
            <person name="Thang M."/>
            <person name="Chan C."/>
        </authorList>
    </citation>
    <scope>NUCLEOTIDE SEQUENCE [LARGE SCALE GENOMIC DNA]</scope>
</reference>
<sequence>MIDSRENAQRAKDALQDRELDGVPLWIEWSKSHVPQGIQVETGAQSKDGKSRVVVVEIPADAKKRRTIDRLARYVSQEGFSFEKLIMQRESPEGMFDFLFYHDSPENIYYRWRTFAFAQRDNFKVWRTQTFRVYEGGRWWRPPSCEAAIEAAEKKKQSKFSSSVAEDASAQNAVVSQTPNPATAVKAARGNAVLPAHWTQEDIDEERERQRLEERATQERQKRDRNRSIAGGKRLSDEDWSLLEQLLRNVSSTRASIMETMVFCLDKSEWAIEIAETITESLTIAETEIPLKVARLLVVSDILHNTTSSRQAAWTYRREFEKSLPDIFEQFEIGLQRSESKLQVAQAKEQIVRLLKAWEDWGLFAPQYLRGLEAAVIIGVRRLRLLSSKGDLSREPSWLEPKLVDWRRQHFSQLEKMCRTRGLRCSTGHLEPTKALSLEEARKEWLIDRLVTYELLAYEKEQARLQQAKEDAANKLSRRKSKYAMEDIDGEDCGDGFPMDEAELDGEPIDLSTPGDIHNAVELAKQAPEAFASYLGTAGACAVLGVVNHSPSAEEVLRVISPEAADDKEMLDVHQSSANEADETEASQTEAKSSEAHNNLLRDIELEVMELRASLELKGVHRDAIQDACNKKQKEMMKEHQAKQSDGKKAVLQS</sequence>
<dbReference type="EMBL" id="CAMXCT010001380">
    <property type="protein sequence ID" value="CAI3989550.1"/>
    <property type="molecule type" value="Genomic_DNA"/>
</dbReference>
<dbReference type="EMBL" id="CAMXCT030001380">
    <property type="protein sequence ID" value="CAL4776862.1"/>
    <property type="molecule type" value="Genomic_DNA"/>
</dbReference>
<feature type="region of interest" description="Disordered" evidence="2">
    <location>
        <begin position="628"/>
        <end position="654"/>
    </location>
</feature>
<feature type="domain" description="SURP motif" evidence="3">
    <location>
        <begin position="67"/>
        <end position="110"/>
    </location>
</feature>
<dbReference type="SUPFAM" id="SSF109905">
    <property type="entry name" value="Surp module (SWAP domain)"/>
    <property type="match status" value="1"/>
</dbReference>
<dbReference type="SMART" id="SM01115">
    <property type="entry name" value="cwf21"/>
    <property type="match status" value="1"/>
</dbReference>
<dbReference type="SMART" id="SM00648">
    <property type="entry name" value="SWAP"/>
    <property type="match status" value="1"/>
</dbReference>
<dbReference type="InterPro" id="IPR000061">
    <property type="entry name" value="Surp"/>
</dbReference>
<dbReference type="Gene3D" id="1.25.40.90">
    <property type="match status" value="1"/>
</dbReference>
<dbReference type="Pfam" id="PF04818">
    <property type="entry name" value="CID"/>
    <property type="match status" value="1"/>
</dbReference>
<dbReference type="PANTHER" id="PTHR23140">
    <property type="entry name" value="RNA PROCESSING PROTEIN LD23810P"/>
    <property type="match status" value="1"/>
</dbReference>
<dbReference type="Gene3D" id="1.10.10.790">
    <property type="entry name" value="Surp module"/>
    <property type="match status" value="1"/>
</dbReference>
<dbReference type="OrthoDB" id="377209at2759"/>
<evidence type="ECO:0000256" key="2">
    <source>
        <dbReference type="SAM" id="MobiDB-lite"/>
    </source>
</evidence>
<dbReference type="Pfam" id="PF01805">
    <property type="entry name" value="Surp"/>
    <property type="match status" value="1"/>
</dbReference>
<keyword evidence="7" id="KW-1185">Reference proteome</keyword>
<name>A0A9P1CDF6_9DINO</name>
<dbReference type="EMBL" id="CAMXCT020001380">
    <property type="protein sequence ID" value="CAL1142925.1"/>
    <property type="molecule type" value="Genomic_DNA"/>
</dbReference>
<dbReference type="GO" id="GO:0003723">
    <property type="term" value="F:RNA binding"/>
    <property type="evidence" value="ECO:0007669"/>
    <property type="project" value="UniProtKB-KW"/>
</dbReference>
<dbReference type="CDD" id="cd21372">
    <property type="entry name" value="cwf21_CWC21-like"/>
    <property type="match status" value="1"/>
</dbReference>
<evidence type="ECO:0000259" key="3">
    <source>
        <dbReference type="PROSITE" id="PS50128"/>
    </source>
</evidence>
<dbReference type="GO" id="GO:0006396">
    <property type="term" value="P:RNA processing"/>
    <property type="evidence" value="ECO:0007669"/>
    <property type="project" value="InterPro"/>
</dbReference>
<feature type="region of interest" description="Disordered" evidence="2">
    <location>
        <begin position="569"/>
        <end position="598"/>
    </location>
</feature>
<dbReference type="PROSITE" id="PS50128">
    <property type="entry name" value="SURP"/>
    <property type="match status" value="1"/>
</dbReference>